<evidence type="ECO:0000313" key="9">
    <source>
        <dbReference type="Proteomes" id="UP000623129"/>
    </source>
</evidence>
<sequence>MYGVLKNRVPAKLDEFRYKNNILEYESKISFEFPDRVKWPEPRVVIVSIGRDREDQLALPDFIFSCTRLEVLELCISKAVGLPIIRPQSIHLPALKIVHLMHITLDSLIQNLCSKCPVLETMVLAHCELDISEISSKVLKELTIYDCSQSRLTRISCPCLDYLYIKSYRRMAGFELKNTTSLEYAKICLDLVKNHGDLNLCSLSNVSHLSLGLWGPQFKSLAEMGKLEYLAMDSTNEALIQSDFNEIGVAMKKLANHAFHLSAGLGFGTTFFKFFASFSAIYLLILDRTNWRTNMLTSLLVPYIFLSLPAVLFSFLRGEFGKWVTFIAIVLRLFFPRYYPDWMEMPGSLLLLLVAAPGFVAYTIRDGLIGVFICLAIGCYLLQEHIRASGGFRNSFTKPHGVSNSVGIVLLLVYPIWRLVLNFL</sequence>
<evidence type="ECO:0000256" key="2">
    <source>
        <dbReference type="ARBA" id="ARBA00005852"/>
    </source>
</evidence>
<dbReference type="EMBL" id="SWLB01000010">
    <property type="protein sequence ID" value="KAF3333807.1"/>
    <property type="molecule type" value="Genomic_DNA"/>
</dbReference>
<dbReference type="PANTHER" id="PTHR33596:SF23">
    <property type="entry name" value="COLD-REGULATED 413 PLASMA MEMBRANE PROTEIN 2"/>
    <property type="match status" value="1"/>
</dbReference>
<evidence type="ECO:0000256" key="1">
    <source>
        <dbReference type="ARBA" id="ARBA00004141"/>
    </source>
</evidence>
<evidence type="ECO:0000256" key="3">
    <source>
        <dbReference type="ARBA" id="ARBA00022692"/>
    </source>
</evidence>
<dbReference type="Gene3D" id="3.80.10.10">
    <property type="entry name" value="Ribonuclease Inhibitor"/>
    <property type="match status" value="1"/>
</dbReference>
<comment type="caution">
    <text evidence="8">The sequence shown here is derived from an EMBL/GenBank/DDBJ whole genome shotgun (WGS) entry which is preliminary data.</text>
</comment>
<keyword evidence="4 6" id="KW-1133">Transmembrane helix</keyword>
<comment type="similarity">
    <text evidence="2">Belongs to the Cold-regulated 413 protein family.</text>
</comment>
<evidence type="ECO:0000256" key="5">
    <source>
        <dbReference type="ARBA" id="ARBA00023136"/>
    </source>
</evidence>
<dbReference type="SUPFAM" id="SSF52047">
    <property type="entry name" value="RNI-like"/>
    <property type="match status" value="1"/>
</dbReference>
<gene>
    <name evidence="8" type="ORF">FCM35_KLT01498</name>
</gene>
<keyword evidence="3 6" id="KW-0812">Transmembrane</keyword>
<feature type="transmembrane region" description="Helical" evidence="6">
    <location>
        <begin position="359"/>
        <end position="382"/>
    </location>
</feature>
<dbReference type="PANTHER" id="PTHR33596">
    <property type="entry name" value="COLD-REGULATED 413 PLASMA MEMBRANE PROTEIN 2"/>
    <property type="match status" value="1"/>
</dbReference>
<dbReference type="GO" id="GO:0016020">
    <property type="term" value="C:membrane"/>
    <property type="evidence" value="ECO:0007669"/>
    <property type="project" value="UniProtKB-SubCell"/>
</dbReference>
<dbReference type="InterPro" id="IPR008892">
    <property type="entry name" value="COR413"/>
</dbReference>
<dbReference type="AlphaFoldDB" id="A0A833VCD8"/>
<evidence type="ECO:0000259" key="7">
    <source>
        <dbReference type="Pfam" id="PF24758"/>
    </source>
</evidence>
<evidence type="ECO:0000256" key="4">
    <source>
        <dbReference type="ARBA" id="ARBA00022989"/>
    </source>
</evidence>
<keyword evidence="9" id="KW-1185">Reference proteome</keyword>
<dbReference type="InterPro" id="IPR032675">
    <property type="entry name" value="LRR_dom_sf"/>
</dbReference>
<dbReference type="InterPro" id="IPR055411">
    <property type="entry name" value="LRR_FXL15/At3g58940/PEG3-like"/>
</dbReference>
<proteinExistence type="inferred from homology"/>
<feature type="transmembrane region" description="Helical" evidence="6">
    <location>
        <begin position="261"/>
        <end position="285"/>
    </location>
</feature>
<accession>A0A833VCD8</accession>
<dbReference type="Pfam" id="PF05562">
    <property type="entry name" value="WCOR413"/>
    <property type="match status" value="1"/>
</dbReference>
<protein>
    <submittedName>
        <fullName evidence="8">Cold-regulated 413 plasma membrane protein 2-like protein</fullName>
    </submittedName>
</protein>
<comment type="subcellular location">
    <subcellularLocation>
        <location evidence="1">Membrane</location>
        <topology evidence="1">Multi-pass membrane protein</topology>
    </subcellularLocation>
</comment>
<reference evidence="8" key="1">
    <citation type="submission" date="2020-01" db="EMBL/GenBank/DDBJ databases">
        <title>Genome sequence of Kobresia littledalei, the first chromosome-level genome in the family Cyperaceae.</title>
        <authorList>
            <person name="Qu G."/>
        </authorList>
    </citation>
    <scope>NUCLEOTIDE SEQUENCE</scope>
    <source>
        <strain evidence="8">C.B.Clarke</strain>
        <tissue evidence="8">Leaf</tissue>
    </source>
</reference>
<dbReference type="Proteomes" id="UP000623129">
    <property type="component" value="Unassembled WGS sequence"/>
</dbReference>
<evidence type="ECO:0000256" key="6">
    <source>
        <dbReference type="SAM" id="Phobius"/>
    </source>
</evidence>
<name>A0A833VCD8_9POAL</name>
<feature type="transmembrane region" description="Helical" evidence="6">
    <location>
        <begin position="402"/>
        <end position="420"/>
    </location>
</feature>
<feature type="domain" description="F-box/LRR-repeat protein 15/At3g58940/PEG3-like LRR" evidence="7">
    <location>
        <begin position="49"/>
        <end position="167"/>
    </location>
</feature>
<dbReference type="Pfam" id="PF24758">
    <property type="entry name" value="LRR_At5g56370"/>
    <property type="match status" value="1"/>
</dbReference>
<keyword evidence="5 6" id="KW-0472">Membrane</keyword>
<feature type="transmembrane region" description="Helical" evidence="6">
    <location>
        <begin position="297"/>
        <end position="316"/>
    </location>
</feature>
<dbReference type="OrthoDB" id="1887731at2759"/>
<evidence type="ECO:0000313" key="8">
    <source>
        <dbReference type="EMBL" id="KAF3333807.1"/>
    </source>
</evidence>
<organism evidence="8 9">
    <name type="scientific">Carex littledalei</name>
    <dbReference type="NCBI Taxonomy" id="544730"/>
    <lineage>
        <taxon>Eukaryota</taxon>
        <taxon>Viridiplantae</taxon>
        <taxon>Streptophyta</taxon>
        <taxon>Embryophyta</taxon>
        <taxon>Tracheophyta</taxon>
        <taxon>Spermatophyta</taxon>
        <taxon>Magnoliopsida</taxon>
        <taxon>Liliopsida</taxon>
        <taxon>Poales</taxon>
        <taxon>Cyperaceae</taxon>
        <taxon>Cyperoideae</taxon>
        <taxon>Cariceae</taxon>
        <taxon>Carex</taxon>
        <taxon>Carex subgen. Euthyceras</taxon>
    </lineage>
</organism>